<comment type="caution">
    <text evidence="2">The sequence shown here is derived from an EMBL/GenBank/DDBJ whole genome shotgun (WGS) entry which is preliminary data.</text>
</comment>
<gene>
    <name evidence="2" type="ORF">B0T14DRAFT_523025</name>
</gene>
<dbReference type="EMBL" id="JAULSU010000005">
    <property type="protein sequence ID" value="KAK0616377.1"/>
    <property type="molecule type" value="Genomic_DNA"/>
</dbReference>
<evidence type="ECO:0000256" key="1">
    <source>
        <dbReference type="SAM" id="SignalP"/>
    </source>
</evidence>
<dbReference type="Proteomes" id="UP001175000">
    <property type="component" value="Unassembled WGS sequence"/>
</dbReference>
<protein>
    <submittedName>
        <fullName evidence="2">Uncharacterized protein</fullName>
    </submittedName>
</protein>
<accession>A0AA39WJ81</accession>
<reference evidence="2" key="1">
    <citation type="submission" date="2023-06" db="EMBL/GenBank/DDBJ databases">
        <title>Genome-scale phylogeny and comparative genomics of the fungal order Sordariales.</title>
        <authorList>
            <consortium name="Lawrence Berkeley National Laboratory"/>
            <person name="Hensen N."/>
            <person name="Bonometti L."/>
            <person name="Westerberg I."/>
            <person name="Brannstrom I.O."/>
            <person name="Guillou S."/>
            <person name="Cros-Aarteil S."/>
            <person name="Calhoun S."/>
            <person name="Haridas S."/>
            <person name="Kuo A."/>
            <person name="Mondo S."/>
            <person name="Pangilinan J."/>
            <person name="Riley R."/>
            <person name="Labutti K."/>
            <person name="Andreopoulos B."/>
            <person name="Lipzen A."/>
            <person name="Chen C."/>
            <person name="Yanf M."/>
            <person name="Daum C."/>
            <person name="Ng V."/>
            <person name="Clum A."/>
            <person name="Steindorff A."/>
            <person name="Ohm R."/>
            <person name="Martin F."/>
            <person name="Silar P."/>
            <person name="Natvig D."/>
            <person name="Lalanne C."/>
            <person name="Gautier V."/>
            <person name="Ament-Velasquez S.L."/>
            <person name="Kruys A."/>
            <person name="Hutchinson M.I."/>
            <person name="Powell A.J."/>
            <person name="Barry K."/>
            <person name="Miller A.N."/>
            <person name="Grigoriev I.V."/>
            <person name="Debuchy R."/>
            <person name="Gladieux P."/>
            <person name="Thoren M.H."/>
            <person name="Johannesson H."/>
        </authorList>
    </citation>
    <scope>NUCLEOTIDE SEQUENCE</scope>
    <source>
        <strain evidence="2">CBS 606.72</strain>
    </source>
</reference>
<sequence length="104" mass="10864">MAPAEREESPPPPPLIVTLLVFWLLLSSETQTTTPALVVSGVAPGRLTIPVLRAGVVMVAPGLAAVGAGGLDSSFVWRSPLESTAQSFISETGAVHVYPDWQQA</sequence>
<feature type="signal peptide" evidence="1">
    <location>
        <begin position="1"/>
        <end position="30"/>
    </location>
</feature>
<evidence type="ECO:0000313" key="2">
    <source>
        <dbReference type="EMBL" id="KAK0616377.1"/>
    </source>
</evidence>
<name>A0AA39WJ81_9PEZI</name>
<proteinExistence type="predicted"/>
<organism evidence="2 3">
    <name type="scientific">Immersiella caudata</name>
    <dbReference type="NCBI Taxonomy" id="314043"/>
    <lineage>
        <taxon>Eukaryota</taxon>
        <taxon>Fungi</taxon>
        <taxon>Dikarya</taxon>
        <taxon>Ascomycota</taxon>
        <taxon>Pezizomycotina</taxon>
        <taxon>Sordariomycetes</taxon>
        <taxon>Sordariomycetidae</taxon>
        <taxon>Sordariales</taxon>
        <taxon>Lasiosphaeriaceae</taxon>
        <taxon>Immersiella</taxon>
    </lineage>
</organism>
<feature type="chain" id="PRO_5041415769" evidence="1">
    <location>
        <begin position="31"/>
        <end position="104"/>
    </location>
</feature>
<evidence type="ECO:0000313" key="3">
    <source>
        <dbReference type="Proteomes" id="UP001175000"/>
    </source>
</evidence>
<dbReference type="AlphaFoldDB" id="A0AA39WJ81"/>
<keyword evidence="3" id="KW-1185">Reference proteome</keyword>
<keyword evidence="1" id="KW-0732">Signal</keyword>